<evidence type="ECO:0000256" key="1">
    <source>
        <dbReference type="SAM" id="MobiDB-lite"/>
    </source>
</evidence>
<proteinExistence type="predicted"/>
<feature type="compositionally biased region" description="Polar residues" evidence="1">
    <location>
        <begin position="878"/>
        <end position="893"/>
    </location>
</feature>
<evidence type="ECO:0000313" key="2">
    <source>
        <dbReference type="EMBL" id="KAJ3492094.1"/>
    </source>
</evidence>
<protein>
    <submittedName>
        <fullName evidence="2">Uncharacterized protein</fullName>
    </submittedName>
</protein>
<feature type="compositionally biased region" description="Polar residues" evidence="1">
    <location>
        <begin position="902"/>
        <end position="914"/>
    </location>
</feature>
<feature type="compositionally biased region" description="Basic residues" evidence="1">
    <location>
        <begin position="928"/>
        <end position="937"/>
    </location>
</feature>
<gene>
    <name evidence="2" type="ORF">NLI96_g192</name>
</gene>
<reference evidence="2" key="1">
    <citation type="submission" date="2022-07" db="EMBL/GenBank/DDBJ databases">
        <title>Genome Sequence of Physisporinus lineatus.</title>
        <authorList>
            <person name="Buettner E."/>
        </authorList>
    </citation>
    <scope>NUCLEOTIDE SEQUENCE</scope>
    <source>
        <strain evidence="2">VT162</strain>
    </source>
</reference>
<dbReference type="Proteomes" id="UP001212997">
    <property type="component" value="Unassembled WGS sequence"/>
</dbReference>
<feature type="region of interest" description="Disordered" evidence="1">
    <location>
        <begin position="1"/>
        <end position="49"/>
    </location>
</feature>
<dbReference type="InterPro" id="IPR019350">
    <property type="entry name" value="RNA_pol_I-sp_TIF_RRN6-like"/>
</dbReference>
<evidence type="ECO:0000313" key="3">
    <source>
        <dbReference type="Proteomes" id="UP001212997"/>
    </source>
</evidence>
<feature type="region of interest" description="Disordered" evidence="1">
    <location>
        <begin position="769"/>
        <end position="797"/>
    </location>
</feature>
<dbReference type="PANTHER" id="PTHR28221:SF2">
    <property type="entry name" value="RNA POLYMERASE I-SPECIFIC TRANSCRIPTION INITIATION FACTOR RRN6"/>
    <property type="match status" value="1"/>
</dbReference>
<dbReference type="AlphaFoldDB" id="A0AAD5VIC0"/>
<name>A0AAD5VIC0_9APHY</name>
<feature type="region of interest" description="Disordered" evidence="1">
    <location>
        <begin position="870"/>
        <end position="937"/>
    </location>
</feature>
<comment type="caution">
    <text evidence="2">The sequence shown here is derived from an EMBL/GenBank/DDBJ whole genome shotgun (WGS) entry which is preliminary data.</text>
</comment>
<sequence length="937" mass="102430">MDVWPSVERQSRSIINSSSDSDSETPHNPNPPRNEHPGGYPLYEGGPTAANLREHEGKLAWTYLSEEKPGKSIASIFCFSSDPSIGRRLMVIRDPTLVFPQTRPEPPSVNVRVKQKTEEAANFIRLHYPDVEFASEVIKEQLTEDATSVENRHQFDPFAGNLLSYLPFGVGSRKRTAYMCFPMSETGCDLNISILTWTAGKGVTFAPSANSSWSFTTPIQQLASVPHSAGEAGNAPIPFFPYKCSTRTTGSLLSVRTLSATTFFHGNDVRGALRLKELGNLSRSNLENAQIIDTLPRFLSEPSALLTSNNGDVYQCTFTEGLGLSNRVHSTGEQRSDKFWRLAETGNIDTCLLLSASNLNLLDLRAPGGASSVLVPSQSRELFTSVEGDIEDQLLRLCSTNQVLWVDARFPSRPVISVRHNRQFDRTLRTRTISLAGNLVTILHGSSNGLLSIYDISRSQTGPVQLHVPPYCVGTTPQSSVGQTFLPHEASAAGVSFFQLSPFGGLHKVDLGFSADGDPTGIDHPTGDGFKWSSEVQVLANESKTLGFDFGPMGARRCEEHNFRELYQELFCERAVSDDPDAVYDLLESMPATWQSTEPPVEHPLTTYEIARLSESGPPQDSRSGAMTSTLLNSVRGYRALVQGRIPREKLRKRAPLHLNIAPTLRHLVPNMHHDARQIVKNVEAFDLISEGNRPASSVRTETESREQLALDLVLSADIFSQRPVQKPPVVNVVEDPLEVMSRATEAMSLSDAEPPVVHFGFLQPVGTDCGDDGTITETRPGGDERGDGDDPDSSANAQGIRLLLSEWTLGTNPQEYVFEDPYGVCDTPSQKPAFLAAGYRTAIVGSATQSIPSQRPPAIIPSIRPILPSTLLPPRNRPSSQPQMLPPTSGSQPVRMDWEATGQSQEKLASTQVVPGPHGGRFPPVKKPAKKRIGGF</sequence>
<dbReference type="PANTHER" id="PTHR28221">
    <property type="entry name" value="RNA POLYMERASE I-SPECIFIC TRANSCRIPTION INITIATION FACTOR RRN6"/>
    <property type="match status" value="1"/>
</dbReference>
<accession>A0AAD5VIC0</accession>
<organism evidence="2 3">
    <name type="scientific">Meripilus lineatus</name>
    <dbReference type="NCBI Taxonomy" id="2056292"/>
    <lineage>
        <taxon>Eukaryota</taxon>
        <taxon>Fungi</taxon>
        <taxon>Dikarya</taxon>
        <taxon>Basidiomycota</taxon>
        <taxon>Agaricomycotina</taxon>
        <taxon>Agaricomycetes</taxon>
        <taxon>Polyporales</taxon>
        <taxon>Meripilaceae</taxon>
        <taxon>Meripilus</taxon>
    </lineage>
</organism>
<keyword evidence="3" id="KW-1185">Reference proteome</keyword>
<dbReference type="EMBL" id="JANAWD010000003">
    <property type="protein sequence ID" value="KAJ3492094.1"/>
    <property type="molecule type" value="Genomic_DNA"/>
</dbReference>